<dbReference type="Proteomes" id="UP001207468">
    <property type="component" value="Unassembled WGS sequence"/>
</dbReference>
<gene>
    <name evidence="1" type="ORF">F5148DRAFT_190544</name>
</gene>
<sequence length="560" mass="63157">MFPPLLFLQDVMEDFLIHSLDYDPPSSPPRSLLPLMLTCRLFYKLLNPTNNPRLYRRIFHRKFDSSALPRRFPPSSLLASLFYPELKRRFHALRCISRGDVHHPRLQHALLVAYVMVLEHDALNYHHLQSAGLPALLEKYVAERLHRGHNLWPIEDTCNTLAVALFWHMTSQGALDGESIDSRDKIMDILFPLTFAWFRYSFGEQGFDPYLLVNGTNFTPHLSPRACSPLSPAPVTVPVDYMGHAFHLRLPPIALSASLAYFARLDAFPLAYPPEIPLLRVQDGGQGQTVEDIEHYNRSFRTRTVHRGPDSPSTCADSPSTRHDWDWLCAVVGDPFTSGSLRRYTPGTLTGTWRGTYLAPYDRDFTPFMTGEAGPAALPGHSRLPFSCCLEEHLQHSGPKSCPSGDIWDDPSLVPLLPPTTWTRREDGSELFDARSSTKVFYETFNRERPGEEPENVQGDFESGASSTSADQEIVDVILSGYTDVPLQPAWGSYEFSGRVQLTDGLVVLVGQPLNEHGGRLPRRTLYAGYLLSSQNLVGKWKYCSPGAQWEGIWSLCKEE</sequence>
<organism evidence="1 2">
    <name type="scientific">Russula earlei</name>
    <dbReference type="NCBI Taxonomy" id="71964"/>
    <lineage>
        <taxon>Eukaryota</taxon>
        <taxon>Fungi</taxon>
        <taxon>Dikarya</taxon>
        <taxon>Basidiomycota</taxon>
        <taxon>Agaricomycotina</taxon>
        <taxon>Agaricomycetes</taxon>
        <taxon>Russulales</taxon>
        <taxon>Russulaceae</taxon>
        <taxon>Russula</taxon>
    </lineage>
</organism>
<accession>A0ACC0U6M6</accession>
<protein>
    <submittedName>
        <fullName evidence="1">Uncharacterized protein</fullName>
    </submittedName>
</protein>
<dbReference type="EMBL" id="JAGFNK010000153">
    <property type="protein sequence ID" value="KAI9463932.1"/>
    <property type="molecule type" value="Genomic_DNA"/>
</dbReference>
<reference evidence="1" key="1">
    <citation type="submission" date="2021-03" db="EMBL/GenBank/DDBJ databases">
        <title>Evolutionary priming and transition to the ectomycorrhizal habit in an iconic lineage of mushroom-forming fungi: is preadaptation a requirement?</title>
        <authorList>
            <consortium name="DOE Joint Genome Institute"/>
            <person name="Looney B.P."/>
            <person name="Miyauchi S."/>
            <person name="Morin E."/>
            <person name="Drula E."/>
            <person name="Courty P.E."/>
            <person name="Chicoki N."/>
            <person name="Fauchery L."/>
            <person name="Kohler A."/>
            <person name="Kuo A."/>
            <person name="LaButti K."/>
            <person name="Pangilinan J."/>
            <person name="Lipzen A."/>
            <person name="Riley R."/>
            <person name="Andreopoulos W."/>
            <person name="He G."/>
            <person name="Johnson J."/>
            <person name="Barry K.W."/>
            <person name="Grigoriev I.V."/>
            <person name="Nagy L."/>
            <person name="Hibbett D."/>
            <person name="Henrissat B."/>
            <person name="Matheny P.B."/>
            <person name="Labbe J."/>
            <person name="Martin A.F."/>
        </authorList>
    </citation>
    <scope>NUCLEOTIDE SEQUENCE</scope>
    <source>
        <strain evidence="1">BPL698</strain>
    </source>
</reference>
<proteinExistence type="predicted"/>
<evidence type="ECO:0000313" key="2">
    <source>
        <dbReference type="Proteomes" id="UP001207468"/>
    </source>
</evidence>
<keyword evidence="2" id="KW-1185">Reference proteome</keyword>
<name>A0ACC0U6M6_9AGAM</name>
<evidence type="ECO:0000313" key="1">
    <source>
        <dbReference type="EMBL" id="KAI9463932.1"/>
    </source>
</evidence>
<comment type="caution">
    <text evidence="1">The sequence shown here is derived from an EMBL/GenBank/DDBJ whole genome shotgun (WGS) entry which is preliminary data.</text>
</comment>